<protein>
    <submittedName>
        <fullName evidence="8">Predicted arabinose efflux permease, MFS family</fullName>
    </submittedName>
</protein>
<feature type="transmembrane region" description="Helical" evidence="6">
    <location>
        <begin position="262"/>
        <end position="282"/>
    </location>
</feature>
<organism evidence="8 9">
    <name type="scientific">Agromyces cerinus subsp. cerinus</name>
    <dbReference type="NCBI Taxonomy" id="232089"/>
    <lineage>
        <taxon>Bacteria</taxon>
        <taxon>Bacillati</taxon>
        <taxon>Actinomycetota</taxon>
        <taxon>Actinomycetes</taxon>
        <taxon>Micrococcales</taxon>
        <taxon>Microbacteriaceae</taxon>
        <taxon>Agromyces</taxon>
    </lineage>
</organism>
<dbReference type="InterPro" id="IPR011701">
    <property type="entry name" value="MFS"/>
</dbReference>
<keyword evidence="9" id="KW-1185">Reference proteome</keyword>
<evidence type="ECO:0000256" key="5">
    <source>
        <dbReference type="ARBA" id="ARBA00023136"/>
    </source>
</evidence>
<evidence type="ECO:0000256" key="4">
    <source>
        <dbReference type="ARBA" id="ARBA00022989"/>
    </source>
</evidence>
<dbReference type="SUPFAM" id="SSF103473">
    <property type="entry name" value="MFS general substrate transporter"/>
    <property type="match status" value="1"/>
</dbReference>
<accession>A0A1N6GMH7</accession>
<keyword evidence="2" id="KW-1003">Cell membrane</keyword>
<evidence type="ECO:0000256" key="6">
    <source>
        <dbReference type="SAM" id="Phobius"/>
    </source>
</evidence>
<keyword evidence="5 6" id="KW-0472">Membrane</keyword>
<feature type="transmembrane region" description="Helical" evidence="6">
    <location>
        <begin position="95"/>
        <end position="113"/>
    </location>
</feature>
<feature type="transmembrane region" description="Helical" evidence="6">
    <location>
        <begin position="224"/>
        <end position="247"/>
    </location>
</feature>
<feature type="transmembrane region" description="Helical" evidence="6">
    <location>
        <begin position="119"/>
        <end position="141"/>
    </location>
</feature>
<evidence type="ECO:0000313" key="9">
    <source>
        <dbReference type="Proteomes" id="UP000184699"/>
    </source>
</evidence>
<keyword evidence="4 6" id="KW-1133">Transmembrane helix</keyword>
<gene>
    <name evidence="8" type="ORF">SAMN05443544_2709</name>
</gene>
<feature type="transmembrane region" description="Helical" evidence="6">
    <location>
        <begin position="64"/>
        <end position="83"/>
    </location>
</feature>
<dbReference type="InterPro" id="IPR050189">
    <property type="entry name" value="MFS_Efflux_Transporters"/>
</dbReference>
<dbReference type="GO" id="GO:0005886">
    <property type="term" value="C:plasma membrane"/>
    <property type="evidence" value="ECO:0007669"/>
    <property type="project" value="UniProtKB-SubCell"/>
</dbReference>
<feature type="transmembrane region" description="Helical" evidence="6">
    <location>
        <begin position="179"/>
        <end position="203"/>
    </location>
</feature>
<evidence type="ECO:0000259" key="7">
    <source>
        <dbReference type="PROSITE" id="PS50850"/>
    </source>
</evidence>
<comment type="subcellular location">
    <subcellularLocation>
        <location evidence="1">Cell membrane</location>
        <topology evidence="1">Multi-pass membrane protein</topology>
    </subcellularLocation>
</comment>
<evidence type="ECO:0000256" key="3">
    <source>
        <dbReference type="ARBA" id="ARBA00022692"/>
    </source>
</evidence>
<dbReference type="EMBL" id="FSRJ01000003">
    <property type="protein sequence ID" value="SIO08749.1"/>
    <property type="molecule type" value="Genomic_DNA"/>
</dbReference>
<keyword evidence="3 6" id="KW-0812">Transmembrane</keyword>
<feature type="transmembrane region" description="Helical" evidence="6">
    <location>
        <begin position="289"/>
        <end position="308"/>
    </location>
</feature>
<name>A0A1N6GMH7_9MICO</name>
<dbReference type="Proteomes" id="UP000184699">
    <property type="component" value="Unassembled WGS sequence"/>
</dbReference>
<feature type="transmembrane region" description="Helical" evidence="6">
    <location>
        <begin position="346"/>
        <end position="368"/>
    </location>
</feature>
<reference evidence="9" key="1">
    <citation type="submission" date="2016-11" db="EMBL/GenBank/DDBJ databases">
        <authorList>
            <person name="Varghese N."/>
            <person name="Submissions S."/>
        </authorList>
    </citation>
    <scope>NUCLEOTIDE SEQUENCE [LARGE SCALE GENOMIC DNA]</scope>
    <source>
        <strain evidence="9">DSM 8595</strain>
    </source>
</reference>
<evidence type="ECO:0000256" key="1">
    <source>
        <dbReference type="ARBA" id="ARBA00004651"/>
    </source>
</evidence>
<feature type="transmembrane region" description="Helical" evidence="6">
    <location>
        <begin position="29"/>
        <end position="52"/>
    </location>
</feature>
<dbReference type="PANTHER" id="PTHR43124">
    <property type="entry name" value="PURINE EFFLUX PUMP PBUE"/>
    <property type="match status" value="1"/>
</dbReference>
<dbReference type="InterPro" id="IPR020846">
    <property type="entry name" value="MFS_dom"/>
</dbReference>
<dbReference type="InterPro" id="IPR036259">
    <property type="entry name" value="MFS_trans_sf"/>
</dbReference>
<dbReference type="PROSITE" id="PS50850">
    <property type="entry name" value="MFS"/>
    <property type="match status" value="1"/>
</dbReference>
<evidence type="ECO:0000256" key="2">
    <source>
        <dbReference type="ARBA" id="ARBA00022475"/>
    </source>
</evidence>
<dbReference type="GO" id="GO:0022857">
    <property type="term" value="F:transmembrane transporter activity"/>
    <property type="evidence" value="ECO:0007669"/>
    <property type="project" value="InterPro"/>
</dbReference>
<sequence length="407" mass="40969">MASPITDRSAPPLPATATRRSRARLPLNGLLALAAVVFTGVVTEILPAGLLPQMSADLGVSESQIGQLVAIYAVTTAITAIPLTAVTRSLPRKPLLVGLVIGFALVNGVTAIADSYTVILIARMFGGMLAGLLWAMAAGYAMRTVAPEHSGRALSVAMVGTPLAFAFGLPIATTLGAAIGWRAAFGVIAVVGIGLAVWAAAALPSFPGERSGQRPSLSSVLRMPGLVAVLATTGLFVLAHNLAYTYIAPITVASGIDRHLDLALLVFGVPAVIGVIVAGALVDRRMRSMVLVATALLGLAMIAIGLFAAQPVVVYVALAAWGIAYGSAPTLLQAAPARIAGDAADVAQSMVVATWNGAIAAGAFLGGIALDTMGVEALPWLALALLAAAAVIAATARAAFRPVGAGA</sequence>
<dbReference type="OrthoDB" id="2810795at2"/>
<evidence type="ECO:0000313" key="8">
    <source>
        <dbReference type="EMBL" id="SIO08749.1"/>
    </source>
</evidence>
<proteinExistence type="predicted"/>
<feature type="domain" description="Major facilitator superfamily (MFS) profile" evidence="7">
    <location>
        <begin position="28"/>
        <end position="405"/>
    </location>
</feature>
<dbReference type="Pfam" id="PF07690">
    <property type="entry name" value="MFS_1"/>
    <property type="match status" value="1"/>
</dbReference>
<dbReference type="AlphaFoldDB" id="A0A1N6GMH7"/>
<dbReference type="PANTHER" id="PTHR43124:SF3">
    <property type="entry name" value="CHLORAMPHENICOL EFFLUX PUMP RV0191"/>
    <property type="match status" value="1"/>
</dbReference>
<feature type="transmembrane region" description="Helical" evidence="6">
    <location>
        <begin position="153"/>
        <end position="173"/>
    </location>
</feature>
<dbReference type="RefSeq" id="WP_084183984.1">
    <property type="nucleotide sequence ID" value="NZ_FSRJ01000003.1"/>
</dbReference>
<feature type="transmembrane region" description="Helical" evidence="6">
    <location>
        <begin position="314"/>
        <end position="334"/>
    </location>
</feature>
<dbReference type="Gene3D" id="1.20.1250.20">
    <property type="entry name" value="MFS general substrate transporter like domains"/>
    <property type="match status" value="1"/>
</dbReference>
<feature type="transmembrane region" description="Helical" evidence="6">
    <location>
        <begin position="380"/>
        <end position="400"/>
    </location>
</feature>
<dbReference type="CDD" id="cd17324">
    <property type="entry name" value="MFS_NepI_like"/>
    <property type="match status" value="1"/>
</dbReference>